<dbReference type="InterPro" id="IPR057541">
    <property type="entry name" value="PACS1/2_N"/>
</dbReference>
<dbReference type="GeneTree" id="ENSGT00950000183209"/>
<comment type="similarity">
    <text evidence="1">Belongs to the PACS family.</text>
</comment>
<feature type="compositionally biased region" description="Polar residues" evidence="3">
    <location>
        <begin position="441"/>
        <end position="451"/>
    </location>
</feature>
<dbReference type="Pfam" id="PF25332">
    <property type="entry name" value="C2_PACS_N"/>
    <property type="match status" value="1"/>
</dbReference>
<name>G3PEC2_GASAC</name>
<feature type="compositionally biased region" description="Acidic residues" evidence="3">
    <location>
        <begin position="267"/>
        <end position="293"/>
    </location>
</feature>
<feature type="region of interest" description="Disordered" evidence="3">
    <location>
        <begin position="399"/>
        <end position="455"/>
    </location>
</feature>
<evidence type="ECO:0000313" key="7">
    <source>
        <dbReference type="Proteomes" id="UP000007635"/>
    </source>
</evidence>
<protein>
    <submittedName>
        <fullName evidence="6">Phosphofurin acidic cluster sorting protein 2</fullName>
    </submittedName>
</protein>
<dbReference type="PANTHER" id="PTHR13280:SF15">
    <property type="entry name" value="PHOSPHOFURIN ACIDIC CLUSTER SORTING PROTEIN 2"/>
    <property type="match status" value="1"/>
</dbReference>
<organism evidence="6 7">
    <name type="scientific">Gasterosteus aculeatus aculeatus</name>
    <name type="common">three-spined stickleback</name>
    <dbReference type="NCBI Taxonomy" id="481459"/>
    <lineage>
        <taxon>Eukaryota</taxon>
        <taxon>Metazoa</taxon>
        <taxon>Chordata</taxon>
        <taxon>Craniata</taxon>
        <taxon>Vertebrata</taxon>
        <taxon>Euteleostomi</taxon>
        <taxon>Actinopterygii</taxon>
        <taxon>Neopterygii</taxon>
        <taxon>Teleostei</taxon>
        <taxon>Neoteleostei</taxon>
        <taxon>Acanthomorphata</taxon>
        <taxon>Eupercaria</taxon>
        <taxon>Perciformes</taxon>
        <taxon>Cottioidei</taxon>
        <taxon>Gasterosteales</taxon>
        <taxon>Gasterosteidae</taxon>
        <taxon>Gasterosteus</taxon>
    </lineage>
</organism>
<feature type="compositionally biased region" description="Polar residues" evidence="3">
    <location>
        <begin position="411"/>
        <end position="420"/>
    </location>
</feature>
<dbReference type="Ensembl" id="ENSGACT00000015977.2">
    <property type="protein sequence ID" value="ENSGACP00000015946.2"/>
    <property type="gene ID" value="ENSGACG00000012041.2"/>
</dbReference>
<evidence type="ECO:0000259" key="5">
    <source>
        <dbReference type="Pfam" id="PF25332"/>
    </source>
</evidence>
<dbReference type="OMA" id="FANWETD"/>
<evidence type="ECO:0000259" key="4">
    <source>
        <dbReference type="Pfam" id="PF10254"/>
    </source>
</evidence>
<reference evidence="6 7" key="1">
    <citation type="journal article" date="2021" name="G3 (Bethesda)">
        <title>Improved contiguity of the threespine stickleback genome using long-read sequencing.</title>
        <authorList>
            <person name="Nath S."/>
            <person name="Shaw D.E."/>
            <person name="White M.A."/>
        </authorList>
    </citation>
    <scope>NUCLEOTIDE SEQUENCE [LARGE SCALE GENOMIC DNA]</scope>
    <source>
        <strain evidence="6 7">Lake Benthic</strain>
    </source>
</reference>
<dbReference type="InParanoid" id="G3PEC2"/>
<reference evidence="6" key="2">
    <citation type="submission" date="2025-08" db="UniProtKB">
        <authorList>
            <consortium name="Ensembl"/>
        </authorList>
    </citation>
    <scope>IDENTIFICATION</scope>
</reference>
<dbReference type="Bgee" id="ENSGACG00000012041">
    <property type="expression patterns" value="Expressed in muscle tissue and 5 other cell types or tissues"/>
</dbReference>
<feature type="domain" description="Phosphofurin acidic cluster sorting protein 1/2 C-terminal" evidence="4">
    <location>
        <begin position="470"/>
        <end position="863"/>
    </location>
</feature>
<evidence type="ECO:0000313" key="6">
    <source>
        <dbReference type="Ensembl" id="ENSGACP00000015946.2"/>
    </source>
</evidence>
<sequence>MAERSGRLSFPGSGALNRPVPMNLFATWEIDGSSPNCIPRLCSLTLKKLVVVRELDKELISAAIAVKIQGSKRILRSHEIVLPPSGSVETDLALTFSLQYPHFLKREGNKLQIMLQRRKRYKNRTILGYKTLAVGSIDMAEVMQHPTEGGQVLPLCSNQKELLGKVAEIWIVSLSSQPIDHEEAALQGGQKIKCSDNYSEEEYESFSSEQEASDDAVQVQDLEDDEYDVRKPKKQRRSIVRTPSITRQQNFKQRVVALLKRFRVSDEVLDSEQDPAEPPPEVEEEDLDLDSVEFENPSDSGPELDDDDSVLSTPKPKLKPYFEGLSLSSSQTEIGSIHSSRSHREPPSPMDPDKTKCAGGKFPGDGVSGNVSFVSINSEQPEPVTPTTELEMDNMDTFLERLPPSGKMTKTESLILSSNRQEPKLAGRRGRSTSLKERQPSRPQNERANSLDNERSLDTRCHLQIPRKTVYDQLNHILVSDNHLPDSIILVNTSDWQGQYLSDMLQNHHLPVVCTCTTADIQAAFNTIVSRIQRFCNCNSQTPIPIKIAVAGAQHYLSAVLRLFVDHLSHKTPDWLGYMRFLIIPLGAHPVSKYLGTIDYRYNSLFQDAAWRDLFHKPEAPVIAQQNPDVVSRVTQYMVGANGAHQLPIAEAMLTYKQKSPDEDSCQKFIPFIGVSSHFILFPPTGDSDDAAPLASSLLSSTPPQVSPALKEASPTPPSSPSVTTSQGELMGLQVDYWAAPTERKKDMEKRDSSSKNTLKCNFRSLQVSRLPLGGTEPSPQPTMSMTVVTKEKNKKVMFLPKKSKDKEVESKSQVIEGISRLICTAKHQQTMLRGKRPCCPFFQLAAQWSSHVKHFPIGIFGHTTSPY</sequence>
<proteinExistence type="inferred from homology"/>
<keyword evidence="2" id="KW-0597">Phosphoprotein</keyword>
<dbReference type="STRING" id="69293.ENSGACP00000015946"/>
<dbReference type="Proteomes" id="UP000007635">
    <property type="component" value="Chromosome XV"/>
</dbReference>
<feature type="compositionally biased region" description="Low complexity" evidence="3">
    <location>
        <begin position="692"/>
        <end position="704"/>
    </location>
</feature>
<accession>G3PEC2</accession>
<feature type="compositionally biased region" description="Basic and acidic residues" evidence="3">
    <location>
        <begin position="342"/>
        <end position="356"/>
    </location>
</feature>
<dbReference type="InterPro" id="IPR019381">
    <property type="entry name" value="PACS1/2_C"/>
</dbReference>
<evidence type="ECO:0000256" key="1">
    <source>
        <dbReference type="ARBA" id="ARBA00008590"/>
    </source>
</evidence>
<feature type="domain" description="Phosphofurin acidic cluster sorting protein 1/2 N-terminal C2" evidence="5">
    <location>
        <begin position="20"/>
        <end position="179"/>
    </location>
</feature>
<reference evidence="6" key="3">
    <citation type="submission" date="2025-09" db="UniProtKB">
        <authorList>
            <consortium name="Ensembl"/>
        </authorList>
    </citation>
    <scope>IDENTIFICATION</scope>
</reference>
<feature type="region of interest" description="Disordered" evidence="3">
    <location>
        <begin position="198"/>
        <end position="242"/>
    </location>
</feature>
<feature type="region of interest" description="Disordered" evidence="3">
    <location>
        <begin position="267"/>
        <end position="368"/>
    </location>
</feature>
<keyword evidence="7" id="KW-1185">Reference proteome</keyword>
<evidence type="ECO:0000256" key="2">
    <source>
        <dbReference type="ARBA" id="ARBA00022553"/>
    </source>
</evidence>
<feature type="region of interest" description="Disordered" evidence="3">
    <location>
        <begin position="692"/>
        <end position="727"/>
    </location>
</feature>
<evidence type="ECO:0000256" key="3">
    <source>
        <dbReference type="SAM" id="MobiDB-lite"/>
    </source>
</evidence>
<dbReference type="GO" id="GO:0072659">
    <property type="term" value="P:protein localization to plasma membrane"/>
    <property type="evidence" value="ECO:0007669"/>
    <property type="project" value="TreeGrafter"/>
</dbReference>
<dbReference type="GO" id="GO:0044325">
    <property type="term" value="F:transmembrane transporter binding"/>
    <property type="evidence" value="ECO:0007669"/>
    <property type="project" value="TreeGrafter"/>
</dbReference>
<dbReference type="Pfam" id="PF10254">
    <property type="entry name" value="Pacs-1"/>
    <property type="match status" value="1"/>
</dbReference>
<dbReference type="PANTHER" id="PTHR13280">
    <property type="entry name" value="PHOSPHOFURIN ACIDIC CLUSTER SORTING PROTEIN"/>
    <property type="match status" value="1"/>
</dbReference>
<dbReference type="eggNOG" id="KOG3709">
    <property type="taxonomic scope" value="Eukaryota"/>
</dbReference>
<dbReference type="AlphaFoldDB" id="G3PEC2"/>